<gene>
    <name evidence="1" type="ORF">Pint_20768</name>
</gene>
<name>A0ACC0XEV6_9ROSI</name>
<proteinExistence type="predicted"/>
<evidence type="ECO:0000313" key="1">
    <source>
        <dbReference type="EMBL" id="KAJ0015116.1"/>
    </source>
</evidence>
<reference evidence="2" key="1">
    <citation type="journal article" date="2023" name="G3 (Bethesda)">
        <title>Genome assembly and association tests identify interacting loci associated with vigor, precocity, and sex in interspecific pistachio rootstocks.</title>
        <authorList>
            <person name="Palmer W."/>
            <person name="Jacygrad E."/>
            <person name="Sagayaradj S."/>
            <person name="Cavanaugh K."/>
            <person name="Han R."/>
            <person name="Bertier L."/>
            <person name="Beede B."/>
            <person name="Kafkas S."/>
            <person name="Golino D."/>
            <person name="Preece J."/>
            <person name="Michelmore R."/>
        </authorList>
    </citation>
    <scope>NUCLEOTIDE SEQUENCE [LARGE SCALE GENOMIC DNA]</scope>
</reference>
<evidence type="ECO:0000313" key="2">
    <source>
        <dbReference type="Proteomes" id="UP001163603"/>
    </source>
</evidence>
<dbReference type="EMBL" id="CM047748">
    <property type="protein sequence ID" value="KAJ0015116.1"/>
    <property type="molecule type" value="Genomic_DNA"/>
</dbReference>
<comment type="caution">
    <text evidence="1">The sequence shown here is derived from an EMBL/GenBank/DDBJ whole genome shotgun (WGS) entry which is preliminary data.</text>
</comment>
<accession>A0ACC0XEV6</accession>
<organism evidence="1 2">
    <name type="scientific">Pistacia integerrima</name>
    <dbReference type="NCBI Taxonomy" id="434235"/>
    <lineage>
        <taxon>Eukaryota</taxon>
        <taxon>Viridiplantae</taxon>
        <taxon>Streptophyta</taxon>
        <taxon>Embryophyta</taxon>
        <taxon>Tracheophyta</taxon>
        <taxon>Spermatophyta</taxon>
        <taxon>Magnoliopsida</taxon>
        <taxon>eudicotyledons</taxon>
        <taxon>Gunneridae</taxon>
        <taxon>Pentapetalae</taxon>
        <taxon>rosids</taxon>
        <taxon>malvids</taxon>
        <taxon>Sapindales</taxon>
        <taxon>Anacardiaceae</taxon>
        <taxon>Pistacia</taxon>
    </lineage>
</organism>
<dbReference type="Proteomes" id="UP001163603">
    <property type="component" value="Chromosome 13"/>
</dbReference>
<protein>
    <submittedName>
        <fullName evidence="1">Uncharacterized protein</fullName>
    </submittedName>
</protein>
<keyword evidence="2" id="KW-1185">Reference proteome</keyword>
<sequence length="371" mass="40653">MMGHICSFINELKPALVMAGVQVVYAGGTILYKLAVIDGMSFSIILAYRFIFSTVVMVPLAFFVERKRRPKLNLMILFQAFIGSLFGATLYQFLYLESMVLTSATFVTAMANLTPAVTYILALSFGLEKVAGIWTLAGKAKVVGTLIGIVGAMVLTFCKGVEIKIWSTNINLPDQNVSQVHHSESLAKTLFGCLLSVVGCFLFGMWLIIQAKMSEQYPCHYSSTALVSLMAAIESVVFALCKEKDWSRWKLGFNIRLLTVAYTGILSSALVMTLMFWCVQMRGPLFVSVFGPLMLVVVAFVGSLILDESLYLGSILGASLIICGLYVVLWGKAKEMKKRTQLIPSEGSGESQSTEIVINSPIDNTSNNNKN</sequence>